<reference evidence="14" key="1">
    <citation type="submission" date="2022-01" db="EMBL/GenBank/DDBJ databases">
        <title>Antribacter sp. nov., isolated from Guizhou of China.</title>
        <authorList>
            <person name="Chengliang C."/>
            <person name="Ya Z."/>
        </authorList>
    </citation>
    <scope>NUCLEOTIDE SEQUENCE</scope>
    <source>
        <strain evidence="14">KLBMP 9083</strain>
    </source>
</reference>
<dbReference type="InterPro" id="IPR022754">
    <property type="entry name" value="DNA_pol_III_gamma-3"/>
</dbReference>
<dbReference type="AlphaFoldDB" id="A0AA41QI54"/>
<evidence type="ECO:0000256" key="1">
    <source>
        <dbReference type="ARBA" id="ARBA00006360"/>
    </source>
</evidence>
<organism evidence="14 15">
    <name type="scientific">Antribacter soli</name>
    <dbReference type="NCBI Taxonomy" id="2910976"/>
    <lineage>
        <taxon>Bacteria</taxon>
        <taxon>Bacillati</taxon>
        <taxon>Actinomycetota</taxon>
        <taxon>Actinomycetes</taxon>
        <taxon>Micrococcales</taxon>
        <taxon>Promicromonosporaceae</taxon>
        <taxon>Antribacter</taxon>
    </lineage>
</organism>
<evidence type="ECO:0000256" key="11">
    <source>
        <dbReference type="ARBA" id="ARBA00049244"/>
    </source>
</evidence>
<evidence type="ECO:0000256" key="2">
    <source>
        <dbReference type="ARBA" id="ARBA00012417"/>
    </source>
</evidence>
<feature type="region of interest" description="Disordered" evidence="12">
    <location>
        <begin position="589"/>
        <end position="663"/>
    </location>
</feature>
<dbReference type="Gene3D" id="1.20.272.10">
    <property type="match status" value="1"/>
</dbReference>
<gene>
    <name evidence="14" type="ORF">L1785_19625</name>
</gene>
<feature type="region of interest" description="Disordered" evidence="12">
    <location>
        <begin position="437"/>
        <end position="499"/>
    </location>
</feature>
<dbReference type="Pfam" id="PF12169">
    <property type="entry name" value="DNA_pol3_gamma3"/>
    <property type="match status" value="1"/>
</dbReference>
<dbReference type="PANTHER" id="PTHR11669:SF0">
    <property type="entry name" value="PROTEIN STICHEL-LIKE 2"/>
    <property type="match status" value="1"/>
</dbReference>
<evidence type="ECO:0000256" key="10">
    <source>
        <dbReference type="ARBA" id="ARBA00022932"/>
    </source>
</evidence>
<dbReference type="NCBIfam" id="NF005846">
    <property type="entry name" value="PRK07764.1-6"/>
    <property type="match status" value="1"/>
</dbReference>
<dbReference type="RefSeq" id="WP_236090997.1">
    <property type="nucleotide sequence ID" value="NZ_JAKGSG010000055.1"/>
</dbReference>
<keyword evidence="4 14" id="KW-0548">Nucleotidyltransferase</keyword>
<dbReference type="GO" id="GO:0046872">
    <property type="term" value="F:metal ion binding"/>
    <property type="evidence" value="ECO:0007669"/>
    <property type="project" value="UniProtKB-KW"/>
</dbReference>
<evidence type="ECO:0000313" key="15">
    <source>
        <dbReference type="Proteomes" id="UP001165405"/>
    </source>
</evidence>
<dbReference type="SUPFAM" id="SSF48019">
    <property type="entry name" value="post-AAA+ oligomerization domain-like"/>
    <property type="match status" value="1"/>
</dbReference>
<dbReference type="GO" id="GO:0003677">
    <property type="term" value="F:DNA binding"/>
    <property type="evidence" value="ECO:0007669"/>
    <property type="project" value="InterPro"/>
</dbReference>
<keyword evidence="9" id="KW-0067">ATP-binding</keyword>
<feature type="region of interest" description="Disordered" evidence="12">
    <location>
        <begin position="402"/>
        <end position="421"/>
    </location>
</feature>
<dbReference type="NCBIfam" id="TIGR02397">
    <property type="entry name" value="dnaX_nterm"/>
    <property type="match status" value="1"/>
</dbReference>
<dbReference type="InterPro" id="IPR027417">
    <property type="entry name" value="P-loop_NTPase"/>
</dbReference>
<comment type="similarity">
    <text evidence="1">Belongs to the DnaX/STICHEL family.</text>
</comment>
<dbReference type="Pfam" id="PF13177">
    <property type="entry name" value="DNA_pol3_delta2"/>
    <property type="match status" value="1"/>
</dbReference>
<evidence type="ECO:0000256" key="3">
    <source>
        <dbReference type="ARBA" id="ARBA00022679"/>
    </source>
</evidence>
<feature type="compositionally biased region" description="Low complexity" evidence="12">
    <location>
        <begin position="468"/>
        <end position="480"/>
    </location>
</feature>
<feature type="compositionally biased region" description="Acidic residues" evidence="12">
    <location>
        <begin position="743"/>
        <end position="755"/>
    </location>
</feature>
<dbReference type="Gene3D" id="3.40.50.300">
    <property type="entry name" value="P-loop containing nucleotide triphosphate hydrolases"/>
    <property type="match status" value="1"/>
</dbReference>
<keyword evidence="10" id="KW-0239">DNA-directed DNA polymerase</keyword>
<feature type="compositionally biased region" description="Low complexity" evidence="12">
    <location>
        <begin position="444"/>
        <end position="460"/>
    </location>
</feature>
<feature type="compositionally biased region" description="Low complexity" evidence="12">
    <location>
        <begin position="646"/>
        <end position="658"/>
    </location>
</feature>
<dbReference type="InterPro" id="IPR003593">
    <property type="entry name" value="AAA+_ATPase"/>
</dbReference>
<evidence type="ECO:0000313" key="14">
    <source>
        <dbReference type="EMBL" id="MCF4123185.1"/>
    </source>
</evidence>
<feature type="compositionally biased region" description="Low complexity" evidence="12">
    <location>
        <begin position="402"/>
        <end position="416"/>
    </location>
</feature>
<keyword evidence="8" id="KW-0862">Zinc</keyword>
<dbReference type="InterPro" id="IPR008921">
    <property type="entry name" value="DNA_pol3_clamp-load_cplx_C"/>
</dbReference>
<keyword evidence="7" id="KW-0547">Nucleotide-binding</keyword>
<evidence type="ECO:0000256" key="12">
    <source>
        <dbReference type="SAM" id="MobiDB-lite"/>
    </source>
</evidence>
<dbReference type="Proteomes" id="UP001165405">
    <property type="component" value="Unassembled WGS sequence"/>
</dbReference>
<dbReference type="GO" id="GO:0009360">
    <property type="term" value="C:DNA polymerase III complex"/>
    <property type="evidence" value="ECO:0007669"/>
    <property type="project" value="InterPro"/>
</dbReference>
<protein>
    <recommendedName>
        <fullName evidence="2">DNA-directed DNA polymerase</fullName>
        <ecNumber evidence="2">2.7.7.7</ecNumber>
    </recommendedName>
</protein>
<keyword evidence="3 14" id="KW-0808">Transferase</keyword>
<feature type="compositionally biased region" description="Acidic residues" evidence="12">
    <location>
        <begin position="841"/>
        <end position="852"/>
    </location>
</feature>
<comment type="caution">
    <text evidence="14">The sequence shown here is derived from an EMBL/GenBank/DDBJ whole genome shotgun (WGS) entry which is preliminary data.</text>
</comment>
<dbReference type="SMART" id="SM00382">
    <property type="entry name" value="AAA"/>
    <property type="match status" value="1"/>
</dbReference>
<feature type="compositionally biased region" description="Low complexity" evidence="12">
    <location>
        <begin position="765"/>
        <end position="802"/>
    </location>
</feature>
<name>A0AA41QI54_9MICO</name>
<keyword evidence="6" id="KW-0479">Metal-binding</keyword>
<evidence type="ECO:0000256" key="6">
    <source>
        <dbReference type="ARBA" id="ARBA00022723"/>
    </source>
</evidence>
<keyword evidence="5" id="KW-0235">DNA replication</keyword>
<dbReference type="Gene3D" id="1.10.8.60">
    <property type="match status" value="1"/>
</dbReference>
<dbReference type="CDD" id="cd18137">
    <property type="entry name" value="HLD_clamp_pol_III_gamma_tau"/>
    <property type="match status" value="1"/>
</dbReference>
<comment type="catalytic activity">
    <reaction evidence="11">
        <text>DNA(n) + a 2'-deoxyribonucleoside 5'-triphosphate = DNA(n+1) + diphosphate</text>
        <dbReference type="Rhea" id="RHEA:22508"/>
        <dbReference type="Rhea" id="RHEA-COMP:17339"/>
        <dbReference type="Rhea" id="RHEA-COMP:17340"/>
        <dbReference type="ChEBI" id="CHEBI:33019"/>
        <dbReference type="ChEBI" id="CHEBI:61560"/>
        <dbReference type="ChEBI" id="CHEBI:173112"/>
        <dbReference type="EC" id="2.7.7.7"/>
    </reaction>
</comment>
<proteinExistence type="inferred from homology"/>
<dbReference type="EMBL" id="JAKGSG010000055">
    <property type="protein sequence ID" value="MCF4123185.1"/>
    <property type="molecule type" value="Genomic_DNA"/>
</dbReference>
<feature type="compositionally biased region" description="Gly residues" evidence="12">
    <location>
        <begin position="634"/>
        <end position="645"/>
    </location>
</feature>
<feature type="compositionally biased region" description="Gly residues" evidence="12">
    <location>
        <begin position="603"/>
        <end position="628"/>
    </location>
</feature>
<evidence type="ECO:0000256" key="7">
    <source>
        <dbReference type="ARBA" id="ARBA00022741"/>
    </source>
</evidence>
<evidence type="ECO:0000259" key="13">
    <source>
        <dbReference type="SMART" id="SM00382"/>
    </source>
</evidence>
<dbReference type="Pfam" id="PF22608">
    <property type="entry name" value="DNAX_ATPase_lid"/>
    <property type="match status" value="1"/>
</dbReference>
<feature type="compositionally biased region" description="Basic and acidic residues" evidence="12">
    <location>
        <begin position="803"/>
        <end position="816"/>
    </location>
</feature>
<dbReference type="GO" id="GO:0006261">
    <property type="term" value="P:DNA-templated DNA replication"/>
    <property type="evidence" value="ECO:0007669"/>
    <property type="project" value="TreeGrafter"/>
</dbReference>
<evidence type="ECO:0000256" key="9">
    <source>
        <dbReference type="ARBA" id="ARBA00022840"/>
    </source>
</evidence>
<dbReference type="PANTHER" id="PTHR11669">
    <property type="entry name" value="REPLICATION FACTOR C / DNA POLYMERASE III GAMMA-TAU SUBUNIT"/>
    <property type="match status" value="1"/>
</dbReference>
<dbReference type="GO" id="GO:0005524">
    <property type="term" value="F:ATP binding"/>
    <property type="evidence" value="ECO:0007669"/>
    <property type="project" value="UniProtKB-KW"/>
</dbReference>
<feature type="compositionally biased region" description="Low complexity" evidence="12">
    <location>
        <begin position="488"/>
        <end position="499"/>
    </location>
</feature>
<evidence type="ECO:0000256" key="5">
    <source>
        <dbReference type="ARBA" id="ARBA00022705"/>
    </source>
</evidence>
<dbReference type="InterPro" id="IPR050238">
    <property type="entry name" value="DNA_Rep/Repair_Clamp_Loader"/>
</dbReference>
<sequence>MSTALYRRYRPETFAEVIGQEHVTGPLMQALRSGRVNHAYLFSGPRGCGKTTSARILARTLNCERNTPESPLDTPCGECQSCVELARGGPGSLDVVEIDAASHNGVDDARDLRERATFAPARDRYKIFILDEAHMVTPQGFNALLKIVEEPPPHIKFIFATTEPDKVIGTIRSRTHHYPFRLVPPDVLGPYLEQLCAAESVSVGGGVVPLVTRAGGGSVRDSLSVMDQLIAGASGGVVDYDLAVGLLGFTHATLLDDVVEALAARDGASIFRVVEQIVATGHEPRRFVEDVLERLRDLMVMAVSGDAADAVLRGVPADQLERMRAQALHLGLAELSRAADLTNAALTEMTGATSPRLHLELLCARLLLPGADDGAAGLAARVERLERGGLVAAVPGPGPTAVVPGSADDVPASAPTGAGGLSGAAAARAARAGLAGTRAGGGADVAPGAPAPHAGTAEPAPAAPEPAPAALEPALAAPEPSTAVQPSAEPVPVEAAEPVGAGTITTEVVRRRWDEVLGALQSARVTWSLVGPNAQVASLDGGTLRLSFGAPGLARAFGNLRHVSAVEDAVYQTLGLRVKVEAIVGDVPPSSGGAPAGPAPAGPGDGGAGGPGAGGGGAGGGTAPGGLGARATGGSSGTGSAGGGATRAAGGASGAVAPEGDTGWPEVPPPGGLTAAVPVASVTMPAVTMPAVTTNGARAVAVVDRPAASRAAATGTRSASAPTASAAADQAWLSGAPLSEPPPDYDDGPEPEPVYDEPAPASGKTAAPGGRGAPAAAPALDPASATPTHSAAATGAPATGGARAREMLRQAAERRAAGAPPTHGAAVNGTPRATGRASDTMADDEPSVDDPDITSAGLMGVPLVVQVLGGTIIDEIVEQG</sequence>
<dbReference type="EC" id="2.7.7.7" evidence="2"/>
<keyword evidence="15" id="KW-1185">Reference proteome</keyword>
<dbReference type="InterPro" id="IPR045085">
    <property type="entry name" value="HLD_clamp_pol_III_gamma_tau"/>
</dbReference>
<dbReference type="CDD" id="cd00009">
    <property type="entry name" value="AAA"/>
    <property type="match status" value="1"/>
</dbReference>
<dbReference type="SUPFAM" id="SSF52540">
    <property type="entry name" value="P-loop containing nucleoside triphosphate hydrolases"/>
    <property type="match status" value="1"/>
</dbReference>
<accession>A0AA41QI54</accession>
<feature type="domain" description="AAA+ ATPase" evidence="13">
    <location>
        <begin position="36"/>
        <end position="188"/>
    </location>
</feature>
<dbReference type="InterPro" id="IPR012763">
    <property type="entry name" value="DNA_pol_III_sug/sutau_N"/>
</dbReference>
<dbReference type="GO" id="GO:0003887">
    <property type="term" value="F:DNA-directed DNA polymerase activity"/>
    <property type="evidence" value="ECO:0007669"/>
    <property type="project" value="UniProtKB-KW"/>
</dbReference>
<evidence type="ECO:0000256" key="4">
    <source>
        <dbReference type="ARBA" id="ARBA00022695"/>
    </source>
</evidence>
<feature type="region of interest" description="Disordered" evidence="12">
    <location>
        <begin position="734"/>
        <end position="854"/>
    </location>
</feature>
<dbReference type="FunFam" id="3.40.50.300:FF:000014">
    <property type="entry name" value="DNA polymerase III subunit gamma/tau"/>
    <property type="match status" value="1"/>
</dbReference>
<evidence type="ECO:0000256" key="8">
    <source>
        <dbReference type="ARBA" id="ARBA00022833"/>
    </source>
</evidence>